<keyword evidence="1" id="KW-0808">Transferase</keyword>
<evidence type="ECO:0000256" key="3">
    <source>
        <dbReference type="ARBA" id="ARBA00023277"/>
    </source>
</evidence>
<organism evidence="5 6">
    <name type="scientific">Roridomyces roridus</name>
    <dbReference type="NCBI Taxonomy" id="1738132"/>
    <lineage>
        <taxon>Eukaryota</taxon>
        <taxon>Fungi</taxon>
        <taxon>Dikarya</taxon>
        <taxon>Basidiomycota</taxon>
        <taxon>Agaricomycotina</taxon>
        <taxon>Agaricomycetes</taxon>
        <taxon>Agaricomycetidae</taxon>
        <taxon>Agaricales</taxon>
        <taxon>Marasmiineae</taxon>
        <taxon>Mycenaceae</taxon>
        <taxon>Roridomyces</taxon>
    </lineage>
</organism>
<keyword evidence="4" id="KW-0472">Membrane</keyword>
<evidence type="ECO:0000313" key="5">
    <source>
        <dbReference type="EMBL" id="KAJ7606806.1"/>
    </source>
</evidence>
<gene>
    <name evidence="5" type="ORF">FB45DRAFT_949174</name>
</gene>
<keyword evidence="4" id="KW-0812">Transmembrane</keyword>
<reference evidence="5" key="1">
    <citation type="submission" date="2023-03" db="EMBL/GenBank/DDBJ databases">
        <title>Massive genome expansion in bonnet fungi (Mycena s.s.) driven by repeated elements and novel gene families across ecological guilds.</title>
        <authorList>
            <consortium name="Lawrence Berkeley National Laboratory"/>
            <person name="Harder C.B."/>
            <person name="Miyauchi S."/>
            <person name="Viragh M."/>
            <person name="Kuo A."/>
            <person name="Thoen E."/>
            <person name="Andreopoulos B."/>
            <person name="Lu D."/>
            <person name="Skrede I."/>
            <person name="Drula E."/>
            <person name="Henrissat B."/>
            <person name="Morin E."/>
            <person name="Kohler A."/>
            <person name="Barry K."/>
            <person name="LaButti K."/>
            <person name="Morin E."/>
            <person name="Salamov A."/>
            <person name="Lipzen A."/>
            <person name="Mereny Z."/>
            <person name="Hegedus B."/>
            <person name="Baldrian P."/>
            <person name="Stursova M."/>
            <person name="Weitz H."/>
            <person name="Taylor A."/>
            <person name="Grigoriev I.V."/>
            <person name="Nagy L.G."/>
            <person name="Martin F."/>
            <person name="Kauserud H."/>
        </authorList>
    </citation>
    <scope>NUCLEOTIDE SEQUENCE</scope>
    <source>
        <strain evidence="5">9284</strain>
    </source>
</reference>
<protein>
    <submittedName>
        <fullName evidence="5">Uncharacterized protein</fullName>
    </submittedName>
</protein>
<dbReference type="EMBL" id="JARKIF010000054">
    <property type="protein sequence ID" value="KAJ7606806.1"/>
    <property type="molecule type" value="Genomic_DNA"/>
</dbReference>
<dbReference type="CDD" id="cd11296">
    <property type="entry name" value="O-FucT_like"/>
    <property type="match status" value="1"/>
</dbReference>
<feature type="transmembrane region" description="Helical" evidence="4">
    <location>
        <begin position="21"/>
        <end position="40"/>
    </location>
</feature>
<dbReference type="Gene3D" id="3.40.50.11350">
    <property type="match status" value="1"/>
</dbReference>
<evidence type="ECO:0000313" key="6">
    <source>
        <dbReference type="Proteomes" id="UP001221142"/>
    </source>
</evidence>
<dbReference type="Proteomes" id="UP001221142">
    <property type="component" value="Unassembled WGS sequence"/>
</dbReference>
<evidence type="ECO:0000256" key="2">
    <source>
        <dbReference type="ARBA" id="ARBA00023253"/>
    </source>
</evidence>
<keyword evidence="3" id="KW-0119">Carbohydrate metabolism</keyword>
<keyword evidence="2" id="KW-0294">Fucose metabolism</keyword>
<evidence type="ECO:0000256" key="1">
    <source>
        <dbReference type="ARBA" id="ARBA00022679"/>
    </source>
</evidence>
<dbReference type="AlphaFoldDB" id="A0AAD7B0M5"/>
<dbReference type="InterPro" id="IPR019378">
    <property type="entry name" value="GDP-Fuc_O-FucTrfase"/>
</dbReference>
<proteinExistence type="predicted"/>
<name>A0AAD7B0M5_9AGAR</name>
<evidence type="ECO:0000256" key="4">
    <source>
        <dbReference type="SAM" id="Phobius"/>
    </source>
</evidence>
<comment type="caution">
    <text evidence="5">The sequence shown here is derived from an EMBL/GenBank/DDBJ whole genome shotgun (WGS) entry which is preliminary data.</text>
</comment>
<keyword evidence="6" id="KW-1185">Reference proteome</keyword>
<accession>A0AAD7B0M5</accession>
<keyword evidence="4" id="KW-1133">Transmembrane helix</keyword>
<sequence length="479" mass="55200">MGQDRKRATFSSYYMQSICKRLPSTLVFGFILGILTYAFLSPHRPPIRGHSDNLPGPVQQSLSTCPTSTCECPSCDSKESVDLTPLAWLNGPPTKSFRDNLRDDTKYITSWGSSAGWTNDVIAFINLVYLGLITDRVPILPVFTSTHLPDRTPPLLFGEVFDMTRFRESLGKPVLEWREVKVTNSDIMDDLGCWNIWESVQYNEHGPRHSSVTHFLNLDISYTKTPYWIKLIPHFEHDQFSTFWALASLAFPEMREANLVPPLSSEQHKHSMPPDEHLFCLDMLFYVAAQEPFEIGLDYSPAWRYVGQYMFWTERLEKIADKYVRQTLGIAVHDPTPHFISIHARRDDFQGWCGDFTREECFAPLDVIARRVEEVRTEVWQRKGFMPYHVIITSDEKDKKWWDQVAEYGWKSPDHRDTVELYGTSWYPVLIDAVIQSAGVGFVGTDRSTMSILAARRVASWRDGAVRMVKWGRPNADDH</sequence>
<dbReference type="Pfam" id="PF10250">
    <property type="entry name" value="O-FucT"/>
    <property type="match status" value="1"/>
</dbReference>